<keyword evidence="4" id="KW-0547">Nucleotide-binding</keyword>
<dbReference type="InterPro" id="IPR035892">
    <property type="entry name" value="C2_domain_sf"/>
</dbReference>
<evidence type="ECO:0000256" key="3">
    <source>
        <dbReference type="ARBA" id="ARBA00022692"/>
    </source>
</evidence>
<dbReference type="GO" id="GO:0016020">
    <property type="term" value="C:membrane"/>
    <property type="evidence" value="ECO:0007669"/>
    <property type="project" value="UniProtKB-SubCell"/>
</dbReference>
<dbReference type="SUPFAM" id="SSF81296">
    <property type="entry name" value="E set domains"/>
    <property type="match status" value="1"/>
</dbReference>
<evidence type="ECO:0000256" key="10">
    <source>
        <dbReference type="ARBA" id="ARBA00023136"/>
    </source>
</evidence>
<dbReference type="AlphaFoldDB" id="A0AAZ3R2E0"/>
<dbReference type="InterPro" id="IPR004179">
    <property type="entry name" value="Sec63-dom"/>
</dbReference>
<dbReference type="GO" id="GO:0005783">
    <property type="term" value="C:endoplasmic reticulum"/>
    <property type="evidence" value="ECO:0007669"/>
    <property type="project" value="UniProtKB-SubCell"/>
</dbReference>
<dbReference type="FunFam" id="2.60.40.150:FF:000113">
    <property type="entry name" value="activating signal cointegrator 1 complex subunit 3"/>
    <property type="match status" value="1"/>
</dbReference>
<dbReference type="Gene3D" id="3.40.50.300">
    <property type="entry name" value="P-loop containing nucleotide triphosphate hydrolases"/>
    <property type="match status" value="1"/>
</dbReference>
<sequence>MTNLQTPRWASLPAGLTLSIYLCLDLVLFHPLCLSLSLTERRHSFSFYAIRSHSPAKPVLIFVSSRRQTRLTALDLIAFLATEDDPKQWLHQDETQMTDIIAMVRESNLKLTLAFGIGMHHAGLHERDRKTVEELFVNCKIQILIATSTLAWGVNFPAHLVIVKGTEYYDGKTRRYVDYPITDVLQMMGRAGRPQYDDQGKAVILVHDIKKDFYKKFLYEPFPVESSLLGVLSDHLNAEIAAGTITSKQDAMDYITWTYFFRRLVMNPSYYSLDDISHETINKYLSNLVERSLRDLECSYCMEIGEDDCTIEALTYGRISSYYYLKHQTVRMFKERLRAELPIQDILSVLTDAEEYAELPVRHNEDQLNSELAQRLPLQVNPHSYDSAHTKTHLLLQAHFSRAQLPCSDYGTDTKTVLDNAIRICQAMLDVAANEGWLVTALSICNLVQMIVQGRWLNDSSILTLPTIEQQHLYLFRGFHGPIEGLPELIATCEGRENTFAAIVGEELQPHQISQAWSFLSHLPVVEVRLSVKGWWEGCGEQTERPLPAAGGKLRDDRSWLDVHADQEYVLQVSLQRINTGQQRVRTHMYKGAQAPRFPKNKDEGWFLVLGEVERRELLAVKRIGYCRHRSTISLAFYTPVKTGKCIYTLYLMSDSYLGLDQQYDLHLNVTPACIAAQVNSEVTEAMGGMSVK</sequence>
<accession>A0AAZ3R2E0</accession>
<dbReference type="Pfam" id="PF02889">
    <property type="entry name" value="Sec63"/>
    <property type="match status" value="1"/>
</dbReference>
<keyword evidence="11" id="KW-0143">Chaperone</keyword>
<keyword evidence="10" id="KW-0472">Membrane</keyword>
<dbReference type="InterPro" id="IPR057842">
    <property type="entry name" value="WH_MER3"/>
</dbReference>
<gene>
    <name evidence="13" type="primary">ASCC3</name>
</gene>
<evidence type="ECO:0000256" key="1">
    <source>
        <dbReference type="ARBA" id="ARBA00004141"/>
    </source>
</evidence>
<dbReference type="GO" id="GO:0016787">
    <property type="term" value="F:hydrolase activity"/>
    <property type="evidence" value="ECO:0007669"/>
    <property type="project" value="UniProtKB-KW"/>
</dbReference>
<dbReference type="Pfam" id="PF23445">
    <property type="entry name" value="WHD_SNRNP200"/>
    <property type="match status" value="1"/>
</dbReference>
<dbReference type="GeneTree" id="ENSGT00940000155377"/>
<feature type="domain" description="Helicase C-terminal" evidence="12">
    <location>
        <begin position="31"/>
        <end position="252"/>
    </location>
</feature>
<evidence type="ECO:0000313" key="13">
    <source>
        <dbReference type="Ensembl" id="ENSOTSP00005135093.1"/>
    </source>
</evidence>
<dbReference type="SUPFAM" id="SSF46785">
    <property type="entry name" value="Winged helix' DNA-binding domain"/>
    <property type="match status" value="1"/>
</dbReference>
<dbReference type="Pfam" id="PF00271">
    <property type="entry name" value="Helicase_C"/>
    <property type="match status" value="1"/>
</dbReference>
<evidence type="ECO:0000256" key="8">
    <source>
        <dbReference type="ARBA" id="ARBA00022840"/>
    </source>
</evidence>
<dbReference type="Gene3D" id="1.10.10.10">
    <property type="entry name" value="Winged helix-like DNA-binding domain superfamily/Winged helix DNA-binding domain"/>
    <property type="match status" value="1"/>
</dbReference>
<dbReference type="PANTHER" id="PTHR24075">
    <property type="entry name" value="SEC63 DOMAIN-CONTAINING"/>
    <property type="match status" value="1"/>
</dbReference>
<keyword evidence="7" id="KW-0256">Endoplasmic reticulum</keyword>
<dbReference type="GO" id="GO:0003723">
    <property type="term" value="F:RNA binding"/>
    <property type="evidence" value="ECO:0007669"/>
    <property type="project" value="TreeGrafter"/>
</dbReference>
<dbReference type="PROSITE" id="PS51194">
    <property type="entry name" value="HELICASE_CTER"/>
    <property type="match status" value="1"/>
</dbReference>
<organism evidence="13 14">
    <name type="scientific">Oncorhynchus tshawytscha</name>
    <name type="common">Chinook salmon</name>
    <name type="synonym">Salmo tshawytscha</name>
    <dbReference type="NCBI Taxonomy" id="74940"/>
    <lineage>
        <taxon>Eukaryota</taxon>
        <taxon>Metazoa</taxon>
        <taxon>Chordata</taxon>
        <taxon>Craniata</taxon>
        <taxon>Vertebrata</taxon>
        <taxon>Euteleostomi</taxon>
        <taxon>Actinopterygii</taxon>
        <taxon>Neopterygii</taxon>
        <taxon>Teleostei</taxon>
        <taxon>Protacanthopterygii</taxon>
        <taxon>Salmoniformes</taxon>
        <taxon>Salmonidae</taxon>
        <taxon>Salmoninae</taxon>
        <taxon>Oncorhynchus</taxon>
    </lineage>
</organism>
<evidence type="ECO:0000256" key="2">
    <source>
        <dbReference type="ARBA" id="ARBA00004240"/>
    </source>
</evidence>
<reference evidence="13" key="2">
    <citation type="submission" date="2025-08" db="UniProtKB">
        <authorList>
            <consortium name="Ensembl"/>
        </authorList>
    </citation>
    <scope>IDENTIFICATION</scope>
</reference>
<keyword evidence="9" id="KW-1133">Transmembrane helix</keyword>
<evidence type="ECO:0000256" key="6">
    <source>
        <dbReference type="ARBA" id="ARBA00022806"/>
    </source>
</evidence>
<proteinExistence type="predicted"/>
<protein>
    <recommendedName>
        <fullName evidence="12">Helicase C-terminal domain-containing protein</fullName>
    </recommendedName>
</protein>
<dbReference type="Gene3D" id="1.10.3380.10">
    <property type="entry name" value="Sec63 N-terminal domain-like domain"/>
    <property type="match status" value="1"/>
</dbReference>
<evidence type="ECO:0000259" key="12">
    <source>
        <dbReference type="PROSITE" id="PS51194"/>
    </source>
</evidence>
<dbReference type="GO" id="GO:0043138">
    <property type="term" value="F:3'-5' DNA helicase activity"/>
    <property type="evidence" value="ECO:0007669"/>
    <property type="project" value="TreeGrafter"/>
</dbReference>
<keyword evidence="6" id="KW-0347">Helicase</keyword>
<dbReference type="PANTHER" id="PTHR24075:SF6">
    <property type="entry name" value="ACTIVATING SIGNAL COINTEGRATOR 1 COMPLEX SUBUNIT 3"/>
    <property type="match status" value="1"/>
</dbReference>
<dbReference type="InterPro" id="IPR001650">
    <property type="entry name" value="Helicase_C-like"/>
</dbReference>
<dbReference type="GO" id="GO:0007399">
    <property type="term" value="P:nervous system development"/>
    <property type="evidence" value="ECO:0007669"/>
    <property type="project" value="UniProtKB-ARBA"/>
</dbReference>
<dbReference type="SMART" id="SM00490">
    <property type="entry name" value="HELICc"/>
    <property type="match status" value="1"/>
</dbReference>
<evidence type="ECO:0000256" key="7">
    <source>
        <dbReference type="ARBA" id="ARBA00022824"/>
    </source>
</evidence>
<dbReference type="FunFam" id="3.40.50.300:FF:000231">
    <property type="entry name" value="Activating signal cointegrator 1 complex subunit 3"/>
    <property type="match status" value="1"/>
</dbReference>
<dbReference type="Gene3D" id="2.60.40.150">
    <property type="entry name" value="C2 domain"/>
    <property type="match status" value="1"/>
</dbReference>
<dbReference type="InterPro" id="IPR014756">
    <property type="entry name" value="Ig_E-set"/>
</dbReference>
<dbReference type="SUPFAM" id="SSF158702">
    <property type="entry name" value="Sec63 N-terminal domain-like"/>
    <property type="match status" value="1"/>
</dbReference>
<dbReference type="SMART" id="SM00973">
    <property type="entry name" value="Sec63"/>
    <property type="match status" value="1"/>
</dbReference>
<dbReference type="Ensembl" id="ENSOTST00005176362.1">
    <property type="protein sequence ID" value="ENSOTSP00005135093.1"/>
    <property type="gene ID" value="ENSOTSG00005035811.2"/>
</dbReference>
<dbReference type="InterPro" id="IPR036390">
    <property type="entry name" value="WH_DNA-bd_sf"/>
</dbReference>
<dbReference type="SUPFAM" id="SSF52540">
    <property type="entry name" value="P-loop containing nucleoside triphosphate hydrolases"/>
    <property type="match status" value="1"/>
</dbReference>
<evidence type="ECO:0000256" key="5">
    <source>
        <dbReference type="ARBA" id="ARBA00022801"/>
    </source>
</evidence>
<evidence type="ECO:0000256" key="4">
    <source>
        <dbReference type="ARBA" id="ARBA00022741"/>
    </source>
</evidence>
<keyword evidence="8" id="KW-0067">ATP-binding</keyword>
<evidence type="ECO:0000313" key="14">
    <source>
        <dbReference type="Proteomes" id="UP000694402"/>
    </source>
</evidence>
<keyword evidence="5" id="KW-0378">Hydrolase</keyword>
<dbReference type="InterPro" id="IPR027417">
    <property type="entry name" value="P-loop_NTPase"/>
</dbReference>
<keyword evidence="14" id="KW-1185">Reference proteome</keyword>
<dbReference type="InterPro" id="IPR036388">
    <property type="entry name" value="WH-like_DNA-bd_sf"/>
</dbReference>
<dbReference type="CDD" id="cd18795">
    <property type="entry name" value="SF2_C_Ski2"/>
    <property type="match status" value="1"/>
</dbReference>
<evidence type="ECO:0000256" key="11">
    <source>
        <dbReference type="ARBA" id="ARBA00023186"/>
    </source>
</evidence>
<evidence type="ECO:0000256" key="9">
    <source>
        <dbReference type="ARBA" id="ARBA00022989"/>
    </source>
</evidence>
<reference evidence="14" key="1">
    <citation type="journal article" date="2018" name="PLoS ONE">
        <title>Chinook salmon (Oncorhynchus tshawytscha) genome and transcriptome.</title>
        <authorList>
            <person name="Christensen K.A."/>
            <person name="Leong J.S."/>
            <person name="Sakhrani D."/>
            <person name="Biagi C.A."/>
            <person name="Minkley D.R."/>
            <person name="Withler R.E."/>
            <person name="Rondeau E.B."/>
            <person name="Koop B.F."/>
            <person name="Devlin R.H."/>
        </authorList>
    </citation>
    <scope>NUCLEOTIDE SEQUENCE [LARGE SCALE GENOMIC DNA]</scope>
</reference>
<dbReference type="FunFam" id="1.10.3380.10:FF:000002">
    <property type="entry name" value="Activating signal cointegrator 1 complex subunit 3"/>
    <property type="match status" value="1"/>
</dbReference>
<dbReference type="GO" id="GO:0005524">
    <property type="term" value="F:ATP binding"/>
    <property type="evidence" value="ECO:0007669"/>
    <property type="project" value="UniProtKB-KW"/>
</dbReference>
<name>A0AAZ3R2E0_ONCTS</name>
<dbReference type="GO" id="GO:0005634">
    <property type="term" value="C:nucleus"/>
    <property type="evidence" value="ECO:0007669"/>
    <property type="project" value="TreeGrafter"/>
</dbReference>
<reference evidence="13" key="3">
    <citation type="submission" date="2025-09" db="UniProtKB">
        <authorList>
            <consortium name="Ensembl"/>
        </authorList>
    </citation>
    <scope>IDENTIFICATION</scope>
</reference>
<dbReference type="FunFam" id="1.10.10.10:FF:000012">
    <property type="entry name" value="U5 small nuclear ribonucleoprotein helicase"/>
    <property type="match status" value="1"/>
</dbReference>
<comment type="subcellular location">
    <subcellularLocation>
        <location evidence="2">Endoplasmic reticulum</location>
    </subcellularLocation>
    <subcellularLocation>
        <location evidence="1">Membrane</location>
        <topology evidence="1">Multi-pass membrane protein</topology>
    </subcellularLocation>
</comment>
<keyword evidence="3" id="KW-0812">Transmembrane</keyword>
<dbReference type="Proteomes" id="UP000694402">
    <property type="component" value="Unassembled WGS sequence"/>
</dbReference>